<dbReference type="PANTHER" id="PTHR41523">
    <property type="entry name" value="TWO-COMPONENT SYSTEM SENSOR PROTEIN"/>
    <property type="match status" value="1"/>
</dbReference>
<dbReference type="Gene3D" id="1.25.40.10">
    <property type="entry name" value="Tetratricopeptide repeat domain"/>
    <property type="match status" value="2"/>
</dbReference>
<dbReference type="RefSeq" id="WP_229738653.1">
    <property type="nucleotide sequence ID" value="NZ_BMER01000001.1"/>
</dbReference>
<dbReference type="InterPro" id="IPR011495">
    <property type="entry name" value="Sig_transdc_His_kin_sub2_dim/P"/>
</dbReference>
<dbReference type="Gene3D" id="3.30.450.20">
    <property type="entry name" value="PAS domain"/>
    <property type="match status" value="1"/>
</dbReference>
<dbReference type="GO" id="GO:0005524">
    <property type="term" value="F:ATP binding"/>
    <property type="evidence" value="ECO:0007669"/>
    <property type="project" value="UniProtKB-KW"/>
</dbReference>
<keyword evidence="3" id="KW-0597">Phosphoprotein</keyword>
<name>A0A917HP25_9SPHI</name>
<dbReference type="InterPro" id="IPR036890">
    <property type="entry name" value="HATPase_C_sf"/>
</dbReference>
<keyword evidence="8" id="KW-0472">Membrane</keyword>
<sequence length="643" mass="73840">MDRICLYFYLMLILLVILGSSTRAFQGPSPLSHTDTAIINDWYRGAFLSMKGNLKRSDDFVNKAWKMAIDIGYDQGIADGYYYTGCIYEQKGALDIAGRYFEKAISLYLQGQFMDNLPDSYRRLGEIYIHDGRYYTGLQNFLNGLRVADEQGNRIDQVRLSIQLANYHNTISRDYKEAIAILRDAERWTNAVGYTHALGPIYLQYSISYGKQQDYTGALHYTDLARRAFVEASDNKNLLETLLTEGDVYGRMHDEGRLANILEEAEHLIDSIGDDRLTSRFQLLYATELYFLGDYNTALDTCEALYAQLKSAAQQSDRLRVRLLHAKILFATGDLRRADSLIGDYAHVKDSLYAAQYVGQGMEMSENYKLEKFERQIKEQELLLSNTRYQRYGLITGIVVLLTILGILYFHFREKDKLAHRVALQNAEISVQNEILKQANKQNELLLREIHHRVKNNLQIINSLLSLQSRKTTNREVITMMQESSSRINSIALIHNKLYQQQSINRLNIQDYIEQLGAHLLSIYNVGNKRVQFHVEANDVSLDIDTAISVGLILTELTTNSLKYAFVGREAGEIHVDVSYKGDRDYELVFKDNGVGIPETKRKQTNETLGFRLIHSLTRQLAGMVHYTFDEFSMYNIRFKGQA</sequence>
<dbReference type="AlphaFoldDB" id="A0A917HP25"/>
<dbReference type="SUPFAM" id="SSF55874">
    <property type="entry name" value="ATPase domain of HSP90 chaperone/DNA topoisomerase II/histidine kinase"/>
    <property type="match status" value="1"/>
</dbReference>
<evidence type="ECO:0000256" key="5">
    <source>
        <dbReference type="ARBA" id="ARBA00022741"/>
    </source>
</evidence>
<keyword evidence="8" id="KW-1133">Transmembrane helix</keyword>
<dbReference type="Proteomes" id="UP000660862">
    <property type="component" value="Unassembled WGS sequence"/>
</dbReference>
<evidence type="ECO:0000256" key="8">
    <source>
        <dbReference type="SAM" id="Phobius"/>
    </source>
</evidence>
<feature type="domain" description="Histidine kinase/HSP90-like ATPase" evidence="9">
    <location>
        <begin position="545"/>
        <end position="643"/>
    </location>
</feature>
<evidence type="ECO:0000256" key="7">
    <source>
        <dbReference type="ARBA" id="ARBA00022840"/>
    </source>
</evidence>
<dbReference type="PANTHER" id="PTHR41523:SF8">
    <property type="entry name" value="ETHYLENE RESPONSE SENSOR PROTEIN"/>
    <property type="match status" value="1"/>
</dbReference>
<evidence type="ECO:0000259" key="9">
    <source>
        <dbReference type="SMART" id="SM00387"/>
    </source>
</evidence>
<evidence type="ECO:0000256" key="2">
    <source>
        <dbReference type="ARBA" id="ARBA00012438"/>
    </source>
</evidence>
<keyword evidence="7" id="KW-0067">ATP-binding</keyword>
<comment type="caution">
    <text evidence="10">The sequence shown here is derived from an EMBL/GenBank/DDBJ whole genome shotgun (WGS) entry which is preliminary data.</text>
</comment>
<dbReference type="InterPro" id="IPR011990">
    <property type="entry name" value="TPR-like_helical_dom_sf"/>
</dbReference>
<dbReference type="SMART" id="SM00387">
    <property type="entry name" value="HATPase_c"/>
    <property type="match status" value="1"/>
</dbReference>
<evidence type="ECO:0000256" key="4">
    <source>
        <dbReference type="ARBA" id="ARBA00022679"/>
    </source>
</evidence>
<keyword evidence="5" id="KW-0547">Nucleotide-binding</keyword>
<reference evidence="10" key="1">
    <citation type="journal article" date="2014" name="Int. J. Syst. Evol. Microbiol.">
        <title>Complete genome sequence of Corynebacterium casei LMG S-19264T (=DSM 44701T), isolated from a smear-ripened cheese.</title>
        <authorList>
            <consortium name="US DOE Joint Genome Institute (JGI-PGF)"/>
            <person name="Walter F."/>
            <person name="Albersmeier A."/>
            <person name="Kalinowski J."/>
            <person name="Ruckert C."/>
        </authorList>
    </citation>
    <scope>NUCLEOTIDE SEQUENCE</scope>
    <source>
        <strain evidence="10">CGMCC 1.12195</strain>
    </source>
</reference>
<reference evidence="10" key="2">
    <citation type="submission" date="2020-09" db="EMBL/GenBank/DDBJ databases">
        <authorList>
            <person name="Sun Q."/>
            <person name="Zhou Y."/>
        </authorList>
    </citation>
    <scope>NUCLEOTIDE SEQUENCE</scope>
    <source>
        <strain evidence="10">CGMCC 1.12195</strain>
    </source>
</reference>
<keyword evidence="11" id="KW-1185">Reference proteome</keyword>
<accession>A0A917HP25</accession>
<gene>
    <name evidence="10" type="ORF">GCM10007415_19210</name>
</gene>
<evidence type="ECO:0000256" key="1">
    <source>
        <dbReference type="ARBA" id="ARBA00000085"/>
    </source>
</evidence>
<evidence type="ECO:0000313" key="10">
    <source>
        <dbReference type="EMBL" id="GGG85933.1"/>
    </source>
</evidence>
<keyword evidence="4" id="KW-0808">Transferase</keyword>
<keyword evidence="6" id="KW-0418">Kinase</keyword>
<proteinExistence type="predicted"/>
<dbReference type="Gene3D" id="3.30.565.10">
    <property type="entry name" value="Histidine kinase-like ATPase, C-terminal domain"/>
    <property type="match status" value="1"/>
</dbReference>
<dbReference type="EC" id="2.7.13.3" evidence="2"/>
<dbReference type="EMBL" id="BMER01000001">
    <property type="protein sequence ID" value="GGG85933.1"/>
    <property type="molecule type" value="Genomic_DNA"/>
</dbReference>
<evidence type="ECO:0000256" key="6">
    <source>
        <dbReference type="ARBA" id="ARBA00022777"/>
    </source>
</evidence>
<dbReference type="Pfam" id="PF07568">
    <property type="entry name" value="HisKA_2"/>
    <property type="match status" value="1"/>
</dbReference>
<dbReference type="Pfam" id="PF02518">
    <property type="entry name" value="HATPase_c"/>
    <property type="match status" value="1"/>
</dbReference>
<evidence type="ECO:0000313" key="11">
    <source>
        <dbReference type="Proteomes" id="UP000660862"/>
    </source>
</evidence>
<dbReference type="InterPro" id="IPR003594">
    <property type="entry name" value="HATPase_dom"/>
</dbReference>
<comment type="catalytic activity">
    <reaction evidence="1">
        <text>ATP + protein L-histidine = ADP + protein N-phospho-L-histidine.</text>
        <dbReference type="EC" id="2.7.13.3"/>
    </reaction>
</comment>
<dbReference type="SUPFAM" id="SSF48452">
    <property type="entry name" value="TPR-like"/>
    <property type="match status" value="2"/>
</dbReference>
<dbReference type="GO" id="GO:0004673">
    <property type="term" value="F:protein histidine kinase activity"/>
    <property type="evidence" value="ECO:0007669"/>
    <property type="project" value="UniProtKB-EC"/>
</dbReference>
<organism evidence="10 11">
    <name type="scientific">Parapedobacter pyrenivorans</name>
    <dbReference type="NCBI Taxonomy" id="1305674"/>
    <lineage>
        <taxon>Bacteria</taxon>
        <taxon>Pseudomonadati</taxon>
        <taxon>Bacteroidota</taxon>
        <taxon>Sphingobacteriia</taxon>
        <taxon>Sphingobacteriales</taxon>
        <taxon>Sphingobacteriaceae</taxon>
        <taxon>Parapedobacter</taxon>
    </lineage>
</organism>
<feature type="transmembrane region" description="Helical" evidence="8">
    <location>
        <begin position="392"/>
        <end position="412"/>
    </location>
</feature>
<keyword evidence="8" id="KW-0812">Transmembrane</keyword>
<evidence type="ECO:0000256" key="3">
    <source>
        <dbReference type="ARBA" id="ARBA00022553"/>
    </source>
</evidence>
<protein>
    <recommendedName>
        <fullName evidence="2">histidine kinase</fullName>
        <ecNumber evidence="2">2.7.13.3</ecNumber>
    </recommendedName>
</protein>